<dbReference type="Proteomes" id="UP001152799">
    <property type="component" value="Chromosome 6"/>
</dbReference>
<evidence type="ECO:0000256" key="5">
    <source>
        <dbReference type="ARBA" id="ARBA00023180"/>
    </source>
</evidence>
<dbReference type="SUPFAM" id="SSF57625">
    <property type="entry name" value="Invertebrate chitin-binding proteins"/>
    <property type="match status" value="4"/>
</dbReference>
<organism evidence="8 9">
    <name type="scientific">Ceutorhynchus assimilis</name>
    <name type="common">cabbage seed weevil</name>
    <dbReference type="NCBI Taxonomy" id="467358"/>
    <lineage>
        <taxon>Eukaryota</taxon>
        <taxon>Metazoa</taxon>
        <taxon>Ecdysozoa</taxon>
        <taxon>Arthropoda</taxon>
        <taxon>Hexapoda</taxon>
        <taxon>Insecta</taxon>
        <taxon>Pterygota</taxon>
        <taxon>Neoptera</taxon>
        <taxon>Endopterygota</taxon>
        <taxon>Coleoptera</taxon>
        <taxon>Polyphaga</taxon>
        <taxon>Cucujiformia</taxon>
        <taxon>Curculionidae</taxon>
        <taxon>Ceutorhynchinae</taxon>
        <taxon>Ceutorhynchus</taxon>
    </lineage>
</organism>
<evidence type="ECO:0000313" key="9">
    <source>
        <dbReference type="Proteomes" id="UP001152799"/>
    </source>
</evidence>
<feature type="domain" description="Chitin-binding type-2" evidence="7">
    <location>
        <begin position="148"/>
        <end position="201"/>
    </location>
</feature>
<feature type="compositionally biased region" description="Polar residues" evidence="6">
    <location>
        <begin position="215"/>
        <end position="226"/>
    </location>
</feature>
<dbReference type="InterPro" id="IPR036508">
    <property type="entry name" value="Chitin-bd_dom_sf"/>
</dbReference>
<dbReference type="SMART" id="SM00494">
    <property type="entry name" value="ChtBD2"/>
    <property type="match status" value="4"/>
</dbReference>
<evidence type="ECO:0000259" key="7">
    <source>
        <dbReference type="PROSITE" id="PS50940"/>
    </source>
</evidence>
<evidence type="ECO:0000256" key="6">
    <source>
        <dbReference type="SAM" id="MobiDB-lite"/>
    </source>
</evidence>
<sequence>MKVLTMGSIFLVCGSYNMVKSDSDNIDSQNQLKVGEITAVTTTTTTNNSQSTTAWSNSPKCPQNCTVSIFLPNENCCKFWQCHNGVAYLFSCPDDLYWSPTSKSCDWPVSANCSGDGSAGLCPPCPSTTKPPSTTTTTKTPTKRPNCPQNCPIDIFLSDCDCSKFWQCSSGVAYLKSCPHGLQWNPNLNLCDWPQQAGCTGQAYGDGTPECPQPARSTTTSTTMKPENTPPCPRNCENSIFIPNKSCTKYWLCSNGKAYERSCPVGLEWNPLEKACDWSDEAGCTGEGWCDEDLKCPPTTKLPSTTPTPRPVNSPSCDECIDGDFFQDSDCTKYWRCSNGIAHLQNCPEELNWNPNKKQCDWPELAGCTGEGWSTTNT</sequence>
<evidence type="ECO:0000256" key="2">
    <source>
        <dbReference type="ARBA" id="ARBA00022729"/>
    </source>
</evidence>
<reference evidence="8" key="1">
    <citation type="submission" date="2022-01" db="EMBL/GenBank/DDBJ databases">
        <authorList>
            <person name="King R."/>
        </authorList>
    </citation>
    <scope>NUCLEOTIDE SEQUENCE</scope>
</reference>
<dbReference type="Pfam" id="PF01607">
    <property type="entry name" value="CBM_14"/>
    <property type="match status" value="4"/>
</dbReference>
<keyword evidence="2" id="KW-0732">Signal</keyword>
<feature type="domain" description="Chitin-binding type-2" evidence="7">
    <location>
        <begin position="314"/>
        <end position="370"/>
    </location>
</feature>
<dbReference type="OrthoDB" id="6020543at2759"/>
<evidence type="ECO:0000256" key="3">
    <source>
        <dbReference type="ARBA" id="ARBA00022737"/>
    </source>
</evidence>
<accession>A0A9N9MTH0</accession>
<gene>
    <name evidence="8" type="ORF">CEUTPL_LOCUS10554</name>
</gene>
<protein>
    <recommendedName>
        <fullName evidence="7">Chitin-binding type-2 domain-containing protein</fullName>
    </recommendedName>
</protein>
<dbReference type="Gene3D" id="2.170.140.10">
    <property type="entry name" value="Chitin binding domain"/>
    <property type="match status" value="4"/>
</dbReference>
<keyword evidence="5" id="KW-0325">Glycoprotein</keyword>
<feature type="domain" description="Chitin-binding type-2" evidence="7">
    <location>
        <begin position="229"/>
        <end position="286"/>
    </location>
</feature>
<keyword evidence="9" id="KW-1185">Reference proteome</keyword>
<dbReference type="PANTHER" id="PTHR23301">
    <property type="entry name" value="CHITIN BINDING PERITROPHIN-A"/>
    <property type="match status" value="1"/>
</dbReference>
<dbReference type="PROSITE" id="PS50940">
    <property type="entry name" value="CHIT_BIND_II"/>
    <property type="match status" value="4"/>
</dbReference>
<dbReference type="AlphaFoldDB" id="A0A9N9MTH0"/>
<name>A0A9N9MTH0_9CUCU</name>
<evidence type="ECO:0000313" key="8">
    <source>
        <dbReference type="EMBL" id="CAG9770095.1"/>
    </source>
</evidence>
<dbReference type="GO" id="GO:0008061">
    <property type="term" value="F:chitin binding"/>
    <property type="evidence" value="ECO:0007669"/>
    <property type="project" value="UniProtKB-KW"/>
</dbReference>
<dbReference type="GO" id="GO:0005576">
    <property type="term" value="C:extracellular region"/>
    <property type="evidence" value="ECO:0007669"/>
    <property type="project" value="InterPro"/>
</dbReference>
<keyword evidence="1" id="KW-0147">Chitin-binding</keyword>
<keyword evidence="4" id="KW-1015">Disulfide bond</keyword>
<keyword evidence="3" id="KW-0677">Repeat</keyword>
<dbReference type="InterPro" id="IPR002557">
    <property type="entry name" value="Chitin-bd_dom"/>
</dbReference>
<proteinExistence type="predicted"/>
<dbReference type="EMBL" id="OU892282">
    <property type="protein sequence ID" value="CAG9770095.1"/>
    <property type="molecule type" value="Genomic_DNA"/>
</dbReference>
<evidence type="ECO:0000256" key="1">
    <source>
        <dbReference type="ARBA" id="ARBA00022669"/>
    </source>
</evidence>
<feature type="region of interest" description="Disordered" evidence="6">
    <location>
        <begin position="210"/>
        <end position="231"/>
    </location>
</feature>
<evidence type="ECO:0000256" key="4">
    <source>
        <dbReference type="ARBA" id="ARBA00023157"/>
    </source>
</evidence>
<dbReference type="PANTHER" id="PTHR23301:SF0">
    <property type="entry name" value="CHITIN-BINDING TYPE-2 DOMAIN-CONTAINING PROTEIN-RELATED"/>
    <property type="match status" value="1"/>
</dbReference>
<dbReference type="InterPro" id="IPR051940">
    <property type="entry name" value="Chitin_bind-dev_reg"/>
</dbReference>
<feature type="domain" description="Chitin-binding type-2" evidence="7">
    <location>
        <begin position="58"/>
        <end position="115"/>
    </location>
</feature>